<dbReference type="EC" id="6.2.1.5" evidence="5"/>
<evidence type="ECO:0000256" key="3">
    <source>
        <dbReference type="PROSITE-ProRule" id="PRU00409"/>
    </source>
</evidence>
<evidence type="ECO:0000313" key="5">
    <source>
        <dbReference type="EMBL" id="ASM74147.1"/>
    </source>
</evidence>
<dbReference type="PANTHER" id="PTHR42793:SF4">
    <property type="entry name" value="BLL6376 PROTEIN"/>
    <property type="match status" value="1"/>
</dbReference>
<evidence type="ECO:0000313" key="6">
    <source>
        <dbReference type="Proteomes" id="UP000199754"/>
    </source>
</evidence>
<evidence type="ECO:0000256" key="2">
    <source>
        <dbReference type="ARBA" id="ARBA00060888"/>
    </source>
</evidence>
<dbReference type="InterPro" id="IPR013815">
    <property type="entry name" value="ATP_grasp_subdomain_1"/>
</dbReference>
<dbReference type="OrthoDB" id="9807426at2"/>
<gene>
    <name evidence="5" type="primary">sucD</name>
    <name evidence="5" type="ORF">SULPSESMR1_03372</name>
</gene>
<evidence type="ECO:0000259" key="4">
    <source>
        <dbReference type="PROSITE" id="PS50975"/>
    </source>
</evidence>
<keyword evidence="3" id="KW-0547">Nucleotide-binding</keyword>
<dbReference type="Gene3D" id="3.30.1490.20">
    <property type="entry name" value="ATP-grasp fold, A domain"/>
    <property type="match status" value="1"/>
</dbReference>
<keyword evidence="1" id="KW-0816">Tricarboxylic acid cycle</keyword>
<protein>
    <submittedName>
        <fullName evidence="5">Succinate--CoA ligase [ADP-forming] subunit alpha</fullName>
        <ecNumber evidence="5">6.2.1.5</ecNumber>
    </submittedName>
</protein>
<dbReference type="Pfam" id="PF13549">
    <property type="entry name" value="ATP-grasp_5"/>
    <property type="match status" value="1"/>
</dbReference>
<dbReference type="GO" id="GO:0005524">
    <property type="term" value="F:ATP binding"/>
    <property type="evidence" value="ECO:0007669"/>
    <property type="project" value="UniProtKB-UniRule"/>
</dbReference>
<sequence>MDGEIGSLQRLFYPRSIAVIGASSDPGKIGGRPIDFLKRSGFEGRIVPVNPKAATVQGLPAFRSIGDAGQVDLAICAVPGKFAEQVVDECVAASVGALVMFSSGFAELGDEGREIQERMAAKARAGGMRMVGPNCMGVATMSTGMVATFHPAFAKVETLPRDGRIALISQSGAFGGLCVQMANNRGIGISHMVTTGNEGDVDVSDALAELAQDPNVDVILIYLEGCRNGPGLIRALEIARANRKPVVAVKLGRTEVGAEAAQSHTAALAGSDAVFDAMFRQFGVYRARNIEEFLDIGCALSIGGLPANNRIAIVTPSGGVGILMADEAEERGLDVAPLPETVQRRFKELIPFAGVRNPLDVTAQVVSDLTLFEQALELVLTETDFGSVVCFLGAATNDPNHGKVLLESWDRVRAAHPDRLMIAPGMHPPEVARGLEAKGTYAPIEPTYGPRAVAAAWYFTQSFANAVDRPAVTAGSQLPKGQLNEIEAMDVLGAAGLPVITERLAKTAEEAVTAAREIGFPVVMKLLSPDILHKSDIGGVKLGLRDEAAVHAAFAAIMEAGATVADARIDGCVVAPMVSGDGVETILGVTIDPTFGPVVMFGLGGVLVEAMGDVSFRVAPVDHMQARAMIDEIRARKVLDGVRGAPPSDLGALADAIVALSVFAAAHADQLVSIEANPVLVRPDGQGAIALDAVVVTK</sequence>
<reference evidence="5 6" key="1">
    <citation type="submission" date="2017-07" db="EMBL/GenBank/DDBJ databases">
        <title>Genome Sequence of Sulfitobacter pseudonitzschiae Strain SMR1 Isolated from a culture of the Diatom Skeletonema marinoi.</title>
        <authorList>
            <person name="Topel M."/>
            <person name="Pinder M.I.M."/>
            <person name="Johansson O.N."/>
            <person name="Kourtchenko O."/>
            <person name="Godhe A."/>
            <person name="Clarke A.K."/>
        </authorList>
    </citation>
    <scope>NUCLEOTIDE SEQUENCE [LARGE SCALE GENOMIC DNA]</scope>
    <source>
        <strain evidence="5 6">SMR1</strain>
    </source>
</reference>
<comment type="similarity">
    <text evidence="2">In the N-terminal section; belongs to the acetate CoA ligase alpha subunit family.</text>
</comment>
<organism evidence="5 6">
    <name type="scientific">Pseudosulfitobacter pseudonitzschiae</name>
    <dbReference type="NCBI Taxonomy" id="1402135"/>
    <lineage>
        <taxon>Bacteria</taxon>
        <taxon>Pseudomonadati</taxon>
        <taxon>Pseudomonadota</taxon>
        <taxon>Alphaproteobacteria</taxon>
        <taxon>Rhodobacterales</taxon>
        <taxon>Roseobacteraceae</taxon>
        <taxon>Pseudosulfitobacter</taxon>
    </lineage>
</organism>
<proteinExistence type="inferred from homology"/>
<dbReference type="AlphaFoldDB" id="A0A221K5L9"/>
<dbReference type="Gene3D" id="3.30.470.20">
    <property type="entry name" value="ATP-grasp fold, B domain"/>
    <property type="match status" value="1"/>
</dbReference>
<dbReference type="PROSITE" id="PS50975">
    <property type="entry name" value="ATP_GRASP"/>
    <property type="match status" value="1"/>
</dbReference>
<dbReference type="SUPFAM" id="SSF56059">
    <property type="entry name" value="Glutathione synthetase ATP-binding domain-like"/>
    <property type="match status" value="1"/>
</dbReference>
<dbReference type="SMART" id="SM00881">
    <property type="entry name" value="CoA_binding"/>
    <property type="match status" value="1"/>
</dbReference>
<dbReference type="FunFam" id="3.30.1490.20:FF:000020">
    <property type="entry name" value="Protein lysine acetyltransferase"/>
    <property type="match status" value="1"/>
</dbReference>
<dbReference type="GO" id="GO:0006099">
    <property type="term" value="P:tricarboxylic acid cycle"/>
    <property type="evidence" value="ECO:0007669"/>
    <property type="project" value="UniProtKB-KW"/>
</dbReference>
<dbReference type="InterPro" id="IPR016102">
    <property type="entry name" value="Succinyl-CoA_synth-like"/>
</dbReference>
<dbReference type="Pfam" id="PF13380">
    <property type="entry name" value="CoA_binding_2"/>
    <property type="match status" value="1"/>
</dbReference>
<dbReference type="RefSeq" id="WP_089421884.1">
    <property type="nucleotide sequence ID" value="NZ_CP022415.1"/>
</dbReference>
<dbReference type="InterPro" id="IPR011761">
    <property type="entry name" value="ATP-grasp"/>
</dbReference>
<keyword evidence="5" id="KW-0436">Ligase</keyword>
<dbReference type="Gene3D" id="3.40.50.261">
    <property type="entry name" value="Succinyl-CoA synthetase domains"/>
    <property type="match status" value="1"/>
</dbReference>
<dbReference type="Gene3D" id="3.40.50.720">
    <property type="entry name" value="NAD(P)-binding Rossmann-like Domain"/>
    <property type="match status" value="1"/>
</dbReference>
<feature type="domain" description="ATP-grasp" evidence="4">
    <location>
        <begin position="489"/>
        <end position="525"/>
    </location>
</feature>
<dbReference type="Pfam" id="PF13607">
    <property type="entry name" value="Succ_CoA_lig"/>
    <property type="match status" value="1"/>
</dbReference>
<dbReference type="SUPFAM" id="SSF52210">
    <property type="entry name" value="Succinyl-CoA synthetase domains"/>
    <property type="match status" value="2"/>
</dbReference>
<dbReference type="KEGG" id="spse:SULPSESMR1_03372"/>
<dbReference type="InterPro" id="IPR032875">
    <property type="entry name" value="Succ_CoA_lig_flav_dom"/>
</dbReference>
<dbReference type="InterPro" id="IPR036291">
    <property type="entry name" value="NAD(P)-bd_dom_sf"/>
</dbReference>
<dbReference type="SUPFAM" id="SSF51735">
    <property type="entry name" value="NAD(P)-binding Rossmann-fold domains"/>
    <property type="match status" value="1"/>
</dbReference>
<evidence type="ECO:0000256" key="1">
    <source>
        <dbReference type="ARBA" id="ARBA00022532"/>
    </source>
</evidence>
<dbReference type="PANTHER" id="PTHR42793">
    <property type="entry name" value="COA BINDING DOMAIN CONTAINING PROTEIN"/>
    <property type="match status" value="1"/>
</dbReference>
<dbReference type="EMBL" id="CP022415">
    <property type="protein sequence ID" value="ASM74147.1"/>
    <property type="molecule type" value="Genomic_DNA"/>
</dbReference>
<dbReference type="GO" id="GO:0046872">
    <property type="term" value="F:metal ion binding"/>
    <property type="evidence" value="ECO:0007669"/>
    <property type="project" value="InterPro"/>
</dbReference>
<accession>A0A221K5L9</accession>
<dbReference type="InterPro" id="IPR003781">
    <property type="entry name" value="CoA-bd"/>
</dbReference>
<dbReference type="GO" id="GO:0004775">
    <property type="term" value="F:succinate-CoA ligase (ADP-forming) activity"/>
    <property type="evidence" value="ECO:0007669"/>
    <property type="project" value="UniProtKB-EC"/>
</dbReference>
<keyword evidence="3" id="KW-0067">ATP-binding</keyword>
<keyword evidence="6" id="KW-1185">Reference proteome</keyword>
<dbReference type="Proteomes" id="UP000199754">
    <property type="component" value="Chromosome"/>
</dbReference>
<name>A0A221K5L9_9RHOB</name>